<feature type="transmembrane region" description="Helical" evidence="14">
    <location>
        <begin position="54"/>
        <end position="74"/>
    </location>
</feature>
<dbReference type="AlphaFoldDB" id="A0AAN9FRK5"/>
<keyword evidence="7" id="KW-0769">Symport</keyword>
<evidence type="ECO:0000256" key="14">
    <source>
        <dbReference type="SAM" id="Phobius"/>
    </source>
</evidence>
<comment type="similarity">
    <text evidence="13">Belongs to the amino acid/polyamine transporter 2 family. Amino acid/auxin permease (AAAP) (TC 2.A.18.2) subfamily.</text>
</comment>
<evidence type="ECO:0000256" key="11">
    <source>
        <dbReference type="ARBA" id="ARBA00023294"/>
    </source>
</evidence>
<evidence type="ECO:0000256" key="12">
    <source>
        <dbReference type="ARBA" id="ARBA00045588"/>
    </source>
</evidence>
<feature type="transmembrane region" description="Helical" evidence="14">
    <location>
        <begin position="434"/>
        <end position="455"/>
    </location>
</feature>
<keyword evidence="8" id="KW-0029">Amino-acid transport</keyword>
<dbReference type="GO" id="GO:0005886">
    <property type="term" value="C:plasma membrane"/>
    <property type="evidence" value="ECO:0007669"/>
    <property type="project" value="UniProtKB-SubCell"/>
</dbReference>
<keyword evidence="4" id="KW-0813">Transport</keyword>
<keyword evidence="10 14" id="KW-0472">Membrane</keyword>
<gene>
    <name evidence="16" type="ORF">RJT34_25296</name>
</gene>
<dbReference type="GO" id="GO:0015293">
    <property type="term" value="F:symporter activity"/>
    <property type="evidence" value="ECO:0007669"/>
    <property type="project" value="UniProtKB-KW"/>
</dbReference>
<comment type="subcellular location">
    <subcellularLocation>
        <location evidence="2">Cell membrane</location>
    </subcellularLocation>
    <subcellularLocation>
        <location evidence="1">Endomembrane system</location>
        <topology evidence="1">Multi-pass membrane protein</topology>
    </subcellularLocation>
</comment>
<evidence type="ECO:0000256" key="3">
    <source>
        <dbReference type="ARBA" id="ARBA00005590"/>
    </source>
</evidence>
<reference evidence="16 17" key="1">
    <citation type="submission" date="2024-01" db="EMBL/GenBank/DDBJ databases">
        <title>The genomes of 5 underutilized Papilionoideae crops provide insights into root nodulation and disease resistance.</title>
        <authorList>
            <person name="Yuan L."/>
        </authorList>
    </citation>
    <scope>NUCLEOTIDE SEQUENCE [LARGE SCALE GENOMIC DNA]</scope>
    <source>
        <strain evidence="16">LY-2023</strain>
        <tissue evidence="16">Leaf</tissue>
    </source>
</reference>
<evidence type="ECO:0000256" key="6">
    <source>
        <dbReference type="ARBA" id="ARBA00022692"/>
    </source>
</evidence>
<feature type="transmembrane region" description="Helical" evidence="14">
    <location>
        <begin position="372"/>
        <end position="389"/>
    </location>
</feature>
<evidence type="ECO:0000256" key="10">
    <source>
        <dbReference type="ARBA" id="ARBA00023136"/>
    </source>
</evidence>
<keyword evidence="6 14" id="KW-0812">Transmembrane</keyword>
<sequence>MAMELQIRNSSKHDDDGHLKRTGTWVIASAHIVTAVIGSGVLSLAWAVAQLGWIAGPAILLIFSVITLFTSFLLTDCYRYPDSVHGMRNHTYTEMVKTILGGIQCKFCGLAQYVNLIGVGIGYTITASISMVAIRKSNCFHKNGHDAVCHTPNYPFMIIFAVVEILLSQIPDFHELSGLSILAAIMSFGYSFIGIGLSIAKIAGGNRGKTSLTGVIVGEDVTSQQKLWNSFQAIGNMAFAYAFSMVLVEIQDTLKSSPPENQSMKRASLCGVTITTLFYLLCGLLGYGAFGNKAPGNFLTGFGFYEPYWLVDIGNVFIIVHLVGAYQVFTQPFFQLVENWCRKRWPESKFMAKEYVVNVPLVGTNRMNGFRVIWRTVYVIFTTVVAMLLPFFNSVLGLLGACAFWPLTVYFPTEMYLVQAKVPKFSMIWIGMKLLSGFCLIVSLVAAAGSIQGIIVDLKVYKPFK</sequence>
<dbReference type="Pfam" id="PF01490">
    <property type="entry name" value="Aa_trans"/>
    <property type="match status" value="1"/>
</dbReference>
<keyword evidence="9 14" id="KW-1133">Transmembrane helix</keyword>
<organism evidence="16 17">
    <name type="scientific">Clitoria ternatea</name>
    <name type="common">Butterfly pea</name>
    <dbReference type="NCBI Taxonomy" id="43366"/>
    <lineage>
        <taxon>Eukaryota</taxon>
        <taxon>Viridiplantae</taxon>
        <taxon>Streptophyta</taxon>
        <taxon>Embryophyta</taxon>
        <taxon>Tracheophyta</taxon>
        <taxon>Spermatophyta</taxon>
        <taxon>Magnoliopsida</taxon>
        <taxon>eudicotyledons</taxon>
        <taxon>Gunneridae</taxon>
        <taxon>Pentapetalae</taxon>
        <taxon>rosids</taxon>
        <taxon>fabids</taxon>
        <taxon>Fabales</taxon>
        <taxon>Fabaceae</taxon>
        <taxon>Papilionoideae</taxon>
        <taxon>50 kb inversion clade</taxon>
        <taxon>NPAAA clade</taxon>
        <taxon>indigoferoid/millettioid clade</taxon>
        <taxon>Phaseoleae</taxon>
        <taxon>Clitoria</taxon>
    </lineage>
</organism>
<protein>
    <recommendedName>
        <fullName evidence="15">Amino acid transporter transmembrane domain-containing protein</fullName>
    </recommendedName>
</protein>
<feature type="transmembrane region" description="Helical" evidence="14">
    <location>
        <begin position="182"/>
        <end position="203"/>
    </location>
</feature>
<feature type="transmembrane region" description="Helical" evidence="14">
    <location>
        <begin position="113"/>
        <end position="134"/>
    </location>
</feature>
<comment type="function">
    <text evidence="12">Carrier protein involved in proton-driven auxin influx. Mediates the formation of auxin gradient from developing leaves (site of auxin biosynthesis) to tips by contributing to the loading of auxin in vascular tissues and facilitating acropetal (base to tip) auxin transport within inner tissues of the root apex, and basipetal (tip to base) auxin transport within outer tissues of the root apex. May be involved in lateral roots and nodules formation.</text>
</comment>
<evidence type="ECO:0000313" key="17">
    <source>
        <dbReference type="Proteomes" id="UP001359559"/>
    </source>
</evidence>
<evidence type="ECO:0000256" key="4">
    <source>
        <dbReference type="ARBA" id="ARBA00022448"/>
    </source>
</evidence>
<name>A0AAN9FRK5_CLITE</name>
<evidence type="ECO:0000256" key="13">
    <source>
        <dbReference type="ARBA" id="ARBA00061463"/>
    </source>
</evidence>
<evidence type="ECO:0000313" key="16">
    <source>
        <dbReference type="EMBL" id="KAK7280234.1"/>
    </source>
</evidence>
<feature type="transmembrane region" description="Helical" evidence="14">
    <location>
        <begin position="395"/>
        <end position="413"/>
    </location>
</feature>
<keyword evidence="17" id="KW-1185">Reference proteome</keyword>
<feature type="transmembrane region" description="Helical" evidence="14">
    <location>
        <begin position="308"/>
        <end position="329"/>
    </location>
</feature>
<dbReference type="PANTHER" id="PTHR48017">
    <property type="entry name" value="OS05G0424000 PROTEIN-RELATED"/>
    <property type="match status" value="1"/>
</dbReference>
<feature type="domain" description="Amino acid transporter transmembrane" evidence="15">
    <location>
        <begin position="21"/>
        <end position="455"/>
    </location>
</feature>
<dbReference type="GO" id="GO:0006865">
    <property type="term" value="P:amino acid transport"/>
    <property type="evidence" value="ECO:0007669"/>
    <property type="project" value="UniProtKB-KW"/>
</dbReference>
<evidence type="ECO:0000256" key="2">
    <source>
        <dbReference type="ARBA" id="ARBA00004236"/>
    </source>
</evidence>
<feature type="transmembrane region" description="Helical" evidence="14">
    <location>
        <begin position="269"/>
        <end position="288"/>
    </location>
</feature>
<evidence type="ECO:0000256" key="8">
    <source>
        <dbReference type="ARBA" id="ARBA00022970"/>
    </source>
</evidence>
<proteinExistence type="inferred from homology"/>
<dbReference type="Proteomes" id="UP001359559">
    <property type="component" value="Unassembled WGS sequence"/>
</dbReference>
<evidence type="ECO:0000256" key="5">
    <source>
        <dbReference type="ARBA" id="ARBA00022475"/>
    </source>
</evidence>
<dbReference type="GO" id="GO:0009734">
    <property type="term" value="P:auxin-activated signaling pathway"/>
    <property type="evidence" value="ECO:0007669"/>
    <property type="project" value="UniProtKB-KW"/>
</dbReference>
<keyword evidence="11" id="KW-0927">Auxin signaling pathway</keyword>
<accession>A0AAN9FRK5</accession>
<evidence type="ECO:0000256" key="1">
    <source>
        <dbReference type="ARBA" id="ARBA00004127"/>
    </source>
</evidence>
<dbReference type="InterPro" id="IPR013057">
    <property type="entry name" value="AA_transpt_TM"/>
</dbReference>
<comment type="caution">
    <text evidence="16">The sequence shown here is derived from an EMBL/GenBank/DDBJ whole genome shotgun (WGS) entry which is preliminary data.</text>
</comment>
<evidence type="ECO:0000256" key="9">
    <source>
        <dbReference type="ARBA" id="ARBA00022989"/>
    </source>
</evidence>
<dbReference type="FunFam" id="1.20.1740.10:FF:000055">
    <property type="entry name" value="Amino acid permease 6"/>
    <property type="match status" value="1"/>
</dbReference>
<comment type="similarity">
    <text evidence="3">Belongs to the amino acid/polyamine transporter 2 family. Amino acid/auxin permease (AAAP) (TC 2.A.18.1) subfamily.</text>
</comment>
<evidence type="ECO:0000256" key="7">
    <source>
        <dbReference type="ARBA" id="ARBA00022847"/>
    </source>
</evidence>
<dbReference type="GO" id="GO:0012505">
    <property type="term" value="C:endomembrane system"/>
    <property type="evidence" value="ECO:0007669"/>
    <property type="project" value="UniProtKB-SubCell"/>
</dbReference>
<dbReference type="EMBL" id="JAYKXN010000006">
    <property type="protein sequence ID" value="KAK7280234.1"/>
    <property type="molecule type" value="Genomic_DNA"/>
</dbReference>
<keyword evidence="5" id="KW-1003">Cell membrane</keyword>
<evidence type="ECO:0000259" key="15">
    <source>
        <dbReference type="Pfam" id="PF01490"/>
    </source>
</evidence>
<feature type="transmembrane region" description="Helical" evidence="14">
    <location>
        <begin position="25"/>
        <end position="48"/>
    </location>
</feature>